<feature type="chain" id="PRO_5038517957" evidence="1">
    <location>
        <begin position="28"/>
        <end position="255"/>
    </location>
</feature>
<organism evidence="3 4">
    <name type="scientific">candidate division KSB3 bacterium</name>
    <dbReference type="NCBI Taxonomy" id="2044937"/>
    <lineage>
        <taxon>Bacteria</taxon>
        <taxon>candidate division KSB3</taxon>
    </lineage>
</organism>
<evidence type="ECO:0000313" key="4">
    <source>
        <dbReference type="Proteomes" id="UP000649604"/>
    </source>
</evidence>
<protein>
    <submittedName>
        <fullName evidence="3">Outer membrane lipoprotein-sorting protein</fullName>
    </submittedName>
</protein>
<accession>A0A9D5JV01</accession>
<reference evidence="3" key="1">
    <citation type="submission" date="2019-11" db="EMBL/GenBank/DDBJ databases">
        <title>Microbial mats filling the niche in hypersaline microbial mats.</title>
        <authorList>
            <person name="Wong H.L."/>
            <person name="Macleod F.I."/>
            <person name="White R.A. III"/>
            <person name="Burns B.P."/>
        </authorList>
    </citation>
    <scope>NUCLEOTIDE SEQUENCE</scope>
    <source>
        <strain evidence="3">Rbin_158</strain>
    </source>
</reference>
<evidence type="ECO:0000256" key="1">
    <source>
        <dbReference type="SAM" id="SignalP"/>
    </source>
</evidence>
<dbReference type="InterPro" id="IPR033399">
    <property type="entry name" value="TP_0789-like"/>
</dbReference>
<dbReference type="AlphaFoldDB" id="A0A9D5JV01"/>
<name>A0A9D5JV01_9BACT</name>
<evidence type="ECO:0000313" key="3">
    <source>
        <dbReference type="EMBL" id="MBD3324619.1"/>
    </source>
</evidence>
<proteinExistence type="predicted"/>
<feature type="domain" description="Uncharacterized protein TP-0789" evidence="2">
    <location>
        <begin position="75"/>
        <end position="255"/>
    </location>
</feature>
<sequence>MRGRGRYGILGSILIAFMALGTLQAQALETDTILKKVDAAEGFESSYSEVEQIITTSSGQKRTLVVRGWAVNNGEKQLSEYLAPPDIKGQRILMTDDGDNIWMFNPETRRTRKLGSHMKKKKVMGSDFTYEDQAGGKISEKYTGTVLREEEQGDVACYVMELIPTPAGPSYDKLIAWIGKEDFLTRRVDYYQNGESEPFKRLILEDIHEADGKLVAHSMTMTNLEDMTETVNKITRIQFNVDIPDSVFESRNLER</sequence>
<feature type="signal peptide" evidence="1">
    <location>
        <begin position="1"/>
        <end position="27"/>
    </location>
</feature>
<dbReference type="CDD" id="cd16329">
    <property type="entry name" value="LolA_like"/>
    <property type="match status" value="1"/>
</dbReference>
<gene>
    <name evidence="3" type="ORF">GF339_08550</name>
</gene>
<comment type="caution">
    <text evidence="3">The sequence shown here is derived from an EMBL/GenBank/DDBJ whole genome shotgun (WGS) entry which is preliminary data.</text>
</comment>
<evidence type="ECO:0000259" key="2">
    <source>
        <dbReference type="Pfam" id="PF17131"/>
    </source>
</evidence>
<keyword evidence="3" id="KW-0449">Lipoprotein</keyword>
<dbReference type="Proteomes" id="UP000649604">
    <property type="component" value="Unassembled WGS sequence"/>
</dbReference>
<keyword evidence="1" id="KW-0732">Signal</keyword>
<dbReference type="EMBL" id="WJJP01000267">
    <property type="protein sequence ID" value="MBD3324619.1"/>
    <property type="molecule type" value="Genomic_DNA"/>
</dbReference>
<dbReference type="Pfam" id="PF17131">
    <property type="entry name" value="LolA_like"/>
    <property type="match status" value="1"/>
</dbReference>
<dbReference type="Gene3D" id="2.50.20.10">
    <property type="entry name" value="Lipoprotein localisation LolA/LolB/LppX"/>
    <property type="match status" value="1"/>
</dbReference>